<dbReference type="EMBL" id="BJHW01000001">
    <property type="protein sequence ID" value="GDY49847.1"/>
    <property type="molecule type" value="Genomic_DNA"/>
</dbReference>
<dbReference type="OrthoDB" id="5240615at2"/>
<comment type="caution">
    <text evidence="2">The sequence shown here is derived from an EMBL/GenBank/DDBJ whole genome shotgun (WGS) entry which is preliminary data.</text>
</comment>
<accession>A0A4D4KTR3</accession>
<name>A0A4D4KTR3_STRVO</name>
<feature type="compositionally biased region" description="Basic and acidic residues" evidence="1">
    <location>
        <begin position="27"/>
        <end position="39"/>
    </location>
</feature>
<keyword evidence="3" id="KW-1185">Reference proteome</keyword>
<evidence type="ECO:0000313" key="3">
    <source>
        <dbReference type="Proteomes" id="UP000301309"/>
    </source>
</evidence>
<evidence type="ECO:0008006" key="4">
    <source>
        <dbReference type="Google" id="ProtNLM"/>
    </source>
</evidence>
<evidence type="ECO:0000256" key="1">
    <source>
        <dbReference type="SAM" id="MobiDB-lite"/>
    </source>
</evidence>
<protein>
    <recommendedName>
        <fullName evidence="4">Xaa-Pro dipeptidyl-peptidase C-terminal domain-containing protein</fullName>
    </recommendedName>
</protein>
<feature type="region of interest" description="Disordered" evidence="1">
    <location>
        <begin position="69"/>
        <end position="93"/>
    </location>
</feature>
<dbReference type="SUPFAM" id="SSF49785">
    <property type="entry name" value="Galactose-binding domain-like"/>
    <property type="match status" value="1"/>
</dbReference>
<sequence length="93" mass="10416">MEVEIWPTCIVLPANYRLGLQISGHDFEREPPDEPHEAWVSRGSGPWLHTHPEDRPAEAFAGRTTVHTGRDTDSHLLIPVIPPRDGTVARMST</sequence>
<dbReference type="Gene3D" id="2.60.120.260">
    <property type="entry name" value="Galactose-binding domain-like"/>
    <property type="match status" value="1"/>
</dbReference>
<proteinExistence type="predicted"/>
<gene>
    <name evidence="2" type="ORF">SVIO_004700</name>
</gene>
<reference evidence="2 3" key="1">
    <citation type="journal article" date="2020" name="Int. J. Syst. Evol. Microbiol.">
        <title>Reclassification of Streptomyces castelarensis and Streptomyces sporoclivatus as later heterotypic synonyms of Streptomyces antimycoticus.</title>
        <authorList>
            <person name="Komaki H."/>
            <person name="Tamura T."/>
        </authorList>
    </citation>
    <scope>NUCLEOTIDE SEQUENCE [LARGE SCALE GENOMIC DNA]</scope>
    <source>
        <strain evidence="2 3">NBRC 13459</strain>
    </source>
</reference>
<evidence type="ECO:0000313" key="2">
    <source>
        <dbReference type="EMBL" id="GDY49847.1"/>
    </source>
</evidence>
<dbReference type="InterPro" id="IPR008979">
    <property type="entry name" value="Galactose-bd-like_sf"/>
</dbReference>
<feature type="region of interest" description="Disordered" evidence="1">
    <location>
        <begin position="27"/>
        <end position="54"/>
    </location>
</feature>
<dbReference type="Proteomes" id="UP000301309">
    <property type="component" value="Unassembled WGS sequence"/>
</dbReference>
<organism evidence="2 3">
    <name type="scientific">Streptomyces violaceusniger</name>
    <dbReference type="NCBI Taxonomy" id="68280"/>
    <lineage>
        <taxon>Bacteria</taxon>
        <taxon>Bacillati</taxon>
        <taxon>Actinomycetota</taxon>
        <taxon>Actinomycetes</taxon>
        <taxon>Kitasatosporales</taxon>
        <taxon>Streptomycetaceae</taxon>
        <taxon>Streptomyces</taxon>
        <taxon>Streptomyces violaceusniger group</taxon>
    </lineage>
</organism>
<dbReference type="AlphaFoldDB" id="A0A4D4KTR3"/>